<name>Q119T8_TRIEI</name>
<dbReference type="InterPro" id="IPR007072">
    <property type="entry name" value="RNMT_CmcI"/>
</dbReference>
<dbReference type="GO" id="GO:0008168">
    <property type="term" value="F:methyltransferase activity"/>
    <property type="evidence" value="ECO:0007669"/>
    <property type="project" value="InterPro"/>
</dbReference>
<reference evidence="1" key="1">
    <citation type="submission" date="2006-06" db="EMBL/GenBank/DDBJ databases">
        <title>Complete sequence of Trichodesmium erythraeum IMS101.</title>
        <authorList>
            <consortium name="US DOE Joint Genome Institute"/>
            <person name="Copeland A."/>
            <person name="Lucas S."/>
            <person name="Lapidus A."/>
            <person name="Barry K."/>
            <person name="Detter J.C."/>
            <person name="Glavina del Rio T."/>
            <person name="Hammon N."/>
            <person name="Israni S."/>
            <person name="Dalin E."/>
            <person name="Tice H."/>
            <person name="Pitluck S."/>
            <person name="Kiss H."/>
            <person name="Munk A.C."/>
            <person name="Brettin T."/>
            <person name="Bruce D."/>
            <person name="Han C."/>
            <person name="Tapia R."/>
            <person name="Gilna P."/>
            <person name="Schmutz J."/>
            <person name="Larimer F."/>
            <person name="Land M."/>
            <person name="Hauser L."/>
            <person name="Kyrpides N."/>
            <person name="Kim E."/>
            <person name="Richardson P."/>
        </authorList>
    </citation>
    <scope>NUCLEOTIDE SEQUENCE [LARGE SCALE GENOMIC DNA]</scope>
    <source>
        <strain evidence="1">IMS101</strain>
    </source>
</reference>
<dbReference type="eggNOG" id="COG4122">
    <property type="taxonomic scope" value="Bacteria"/>
</dbReference>
<dbReference type="Gene3D" id="3.40.50.150">
    <property type="entry name" value="Vaccinia Virus protein VP39"/>
    <property type="match status" value="1"/>
</dbReference>
<dbReference type="EMBL" id="CP000393">
    <property type="protein sequence ID" value="ABG49736.1"/>
    <property type="molecule type" value="Genomic_DNA"/>
</dbReference>
<dbReference type="RefSeq" id="WP_011610132.1">
    <property type="nucleotide sequence ID" value="NC_008312.1"/>
</dbReference>
<gene>
    <name evidence="1" type="ordered locus">Tery_0250</name>
</gene>
<sequence>MFAQIISEVKPKVIIKVGVWKGQSTIHMTEIAKEINPKVILIAIDTFLGSPEHWKAKYPIVDITDEIILIKPNKIKTFILFFYPVFPAIKIINKIIK</sequence>
<dbReference type="GO" id="GO:0008610">
    <property type="term" value="P:lipid biosynthetic process"/>
    <property type="evidence" value="ECO:0007669"/>
    <property type="project" value="InterPro"/>
</dbReference>
<protein>
    <submittedName>
        <fullName evidence="1">Uncharacterized protein</fullName>
    </submittedName>
</protein>
<dbReference type="Pfam" id="PF04989">
    <property type="entry name" value="RMNT_CmcI"/>
    <property type="match status" value="1"/>
</dbReference>
<dbReference type="SUPFAM" id="SSF53335">
    <property type="entry name" value="S-adenosyl-L-methionine-dependent methyltransferases"/>
    <property type="match status" value="1"/>
</dbReference>
<accession>Q119T8</accession>
<dbReference type="HOGENOM" id="CLU_2345822_0_0_3"/>
<organism evidence="1">
    <name type="scientific">Trichodesmium erythraeum (strain IMS101)</name>
    <dbReference type="NCBI Taxonomy" id="203124"/>
    <lineage>
        <taxon>Bacteria</taxon>
        <taxon>Bacillati</taxon>
        <taxon>Cyanobacteriota</taxon>
        <taxon>Cyanophyceae</taxon>
        <taxon>Oscillatoriophycideae</taxon>
        <taxon>Oscillatoriales</taxon>
        <taxon>Microcoleaceae</taxon>
        <taxon>Trichodesmium</taxon>
    </lineage>
</organism>
<proteinExistence type="predicted"/>
<dbReference type="AlphaFoldDB" id="Q119T8"/>
<dbReference type="OrthoDB" id="5180856at2"/>
<evidence type="ECO:0000313" key="1">
    <source>
        <dbReference type="EMBL" id="ABG49736.1"/>
    </source>
</evidence>
<dbReference type="InterPro" id="IPR029063">
    <property type="entry name" value="SAM-dependent_MTases_sf"/>
</dbReference>
<dbReference type="KEGG" id="ter:Tery_0250"/>